<dbReference type="Gene3D" id="1.10.10.10">
    <property type="entry name" value="Winged helix-like DNA-binding domain superfamily/Winged helix DNA-binding domain"/>
    <property type="match status" value="1"/>
</dbReference>
<comment type="caution">
    <text evidence="4">The sequence shown here is derived from an EMBL/GenBank/DDBJ whole genome shotgun (WGS) entry which is preliminary data.</text>
</comment>
<dbReference type="RefSeq" id="WP_086273620.1">
    <property type="nucleotide sequence ID" value="NZ_NGKU01000001.1"/>
</dbReference>
<gene>
    <name evidence="4" type="ORF">A5886_000648</name>
</gene>
<dbReference type="OrthoDB" id="2192016at2"/>
<dbReference type="PANTHER" id="PTHR30185">
    <property type="entry name" value="CRYPTIC BETA-GLUCOSIDE BGL OPERON ANTITERMINATOR"/>
    <property type="match status" value="1"/>
</dbReference>
<dbReference type="Proteomes" id="UP000195043">
    <property type="component" value="Unassembled WGS sequence"/>
</dbReference>
<evidence type="ECO:0000256" key="1">
    <source>
        <dbReference type="ARBA" id="ARBA00023015"/>
    </source>
</evidence>
<evidence type="ECO:0000256" key="2">
    <source>
        <dbReference type="ARBA" id="ARBA00023163"/>
    </source>
</evidence>
<keyword evidence="1" id="KW-0805">Transcription regulation</keyword>
<protein>
    <recommendedName>
        <fullName evidence="3">Mga helix-turn-helix domain-containing protein</fullName>
    </recommendedName>
</protein>
<evidence type="ECO:0000313" key="4">
    <source>
        <dbReference type="EMBL" id="OTN75574.1"/>
    </source>
</evidence>
<evidence type="ECO:0000313" key="5">
    <source>
        <dbReference type="Proteomes" id="UP000195043"/>
    </source>
</evidence>
<keyword evidence="2" id="KW-0804">Transcription</keyword>
<sequence>MRLDQLLEKKEAKQLQLLKKLLLAGGKLPAHEMAEYLKISKPSLEKYAEELMLVLKKYQGHCRLSYEGNYLVYEMTPSFSLSQIEGDFYQEAIKYQILTHLLEHQETAMVPLSQKLAVSESSLFRKIKELNVLLAEFGLEIWQGKITGEEPQIRYFYFELFWHVASFNNQPLAIDDKYIGLISRGLRYSFTEEAQQRLSLWLHIMKARLKVAGQSYQQLRTQMTPYVKDPLYQQLRELVFRSFGHYAFEVREEEAMLHFVFLLSFSIFSEHDFRSYMLQRSRFTPTALTDTVILENILHLYRPKPVPREIEAACYFHLSQIHSRIYFFQGDVEVFDRGNIWQLEAKLSSRNIQQISEKLLTLATEEMQIQQKESNSLLVMTMIKYLSVITIIDYQINREFRVGIALKMDELFKEAVYYMWLLYLKNLNGVVVEIYSAEKEYDLILANYPLQTQTPTYRISELGTNYDIGEIKKIIRERFES</sequence>
<dbReference type="STRING" id="1834191.A5886_000648"/>
<organism evidence="4 5">
    <name type="scientific">Candidatus Enterococcus testudinis</name>
    <dbReference type="NCBI Taxonomy" id="1834191"/>
    <lineage>
        <taxon>Bacteria</taxon>
        <taxon>Bacillati</taxon>
        <taxon>Bacillota</taxon>
        <taxon>Bacilli</taxon>
        <taxon>Lactobacillales</taxon>
        <taxon>Enterococcaceae</taxon>
        <taxon>Enterococcus</taxon>
    </lineage>
</organism>
<dbReference type="InterPro" id="IPR050661">
    <property type="entry name" value="BglG_antiterminators"/>
</dbReference>
<dbReference type="EMBL" id="NGKU01000001">
    <property type="protein sequence ID" value="OTN75574.1"/>
    <property type="molecule type" value="Genomic_DNA"/>
</dbReference>
<name>A0A242A3H4_9ENTE</name>
<dbReference type="Pfam" id="PF05043">
    <property type="entry name" value="Mga"/>
    <property type="match status" value="1"/>
</dbReference>
<reference evidence="4 5" key="1">
    <citation type="submission" date="2017-05" db="EMBL/GenBank/DDBJ databases">
        <title>The Genome Sequence of Enterococcus sp. 8G7_MSG3316.</title>
        <authorList>
            <consortium name="The Broad Institute Genomics Platform"/>
            <consortium name="The Broad Institute Genomic Center for Infectious Diseases"/>
            <person name="Earl A."/>
            <person name="Manson A."/>
            <person name="Schwartman J."/>
            <person name="Gilmore M."/>
            <person name="Abouelleil A."/>
            <person name="Cao P."/>
            <person name="Chapman S."/>
            <person name="Cusick C."/>
            <person name="Shea T."/>
            <person name="Young S."/>
            <person name="Neafsey D."/>
            <person name="Nusbaum C."/>
            <person name="Birren B."/>
        </authorList>
    </citation>
    <scope>NUCLEOTIDE SEQUENCE [LARGE SCALE GENOMIC DNA]</scope>
    <source>
        <strain evidence="4 5">8G7_MSG3316</strain>
    </source>
</reference>
<dbReference type="PANTHER" id="PTHR30185:SF18">
    <property type="entry name" value="TRANSCRIPTIONAL REGULATOR MTLR"/>
    <property type="match status" value="1"/>
</dbReference>
<evidence type="ECO:0000259" key="3">
    <source>
        <dbReference type="Pfam" id="PF05043"/>
    </source>
</evidence>
<dbReference type="AlphaFoldDB" id="A0A242A3H4"/>
<dbReference type="InterPro" id="IPR036388">
    <property type="entry name" value="WH-like_DNA-bd_sf"/>
</dbReference>
<proteinExistence type="predicted"/>
<feature type="domain" description="Mga helix-turn-helix" evidence="3">
    <location>
        <begin position="78"/>
        <end position="161"/>
    </location>
</feature>
<dbReference type="InterPro" id="IPR007737">
    <property type="entry name" value="Mga_HTH"/>
</dbReference>
<keyword evidence="5" id="KW-1185">Reference proteome</keyword>
<accession>A0A242A3H4</accession>